<comment type="caution">
    <text evidence="1">The sequence shown here is derived from an EMBL/GenBank/DDBJ whole genome shotgun (WGS) entry which is preliminary data.</text>
</comment>
<organism evidence="1 2">
    <name type="scientific">Granulicella sibirica</name>
    <dbReference type="NCBI Taxonomy" id="2479048"/>
    <lineage>
        <taxon>Bacteria</taxon>
        <taxon>Pseudomonadati</taxon>
        <taxon>Acidobacteriota</taxon>
        <taxon>Terriglobia</taxon>
        <taxon>Terriglobales</taxon>
        <taxon>Acidobacteriaceae</taxon>
        <taxon>Granulicella</taxon>
    </lineage>
</organism>
<dbReference type="Proteomes" id="UP000289437">
    <property type="component" value="Unassembled WGS sequence"/>
</dbReference>
<reference evidence="2" key="2">
    <citation type="submission" date="2019-02" db="EMBL/GenBank/DDBJ databases">
        <title>Granulicella sibirica sp. nov., a psychrotolerant acidobacterium isolated from an organic soil layer in forested tundra, West Siberia.</title>
        <authorList>
            <person name="Oshkin I.Y."/>
            <person name="Kulichevskaya I.S."/>
            <person name="Rijpstra W.I.C."/>
            <person name="Sinninghe Damste J.S."/>
            <person name="Rakitin A.L."/>
            <person name="Ravin N.V."/>
            <person name="Dedysh S.N."/>
        </authorList>
    </citation>
    <scope>NUCLEOTIDE SEQUENCE [LARGE SCALE GENOMIC DNA]</scope>
    <source>
        <strain evidence="2">AF10</strain>
    </source>
</reference>
<sequence length="56" mass="5961">MREVMPSGVKHTDRALICLHGGGFNADSGSYSESIPVVGLTGVRVVSVLYRMAPEL</sequence>
<dbReference type="AlphaFoldDB" id="A0A4V1L5H3"/>
<keyword evidence="2" id="KW-1185">Reference proteome</keyword>
<accession>A0A4V1L5H3</accession>
<dbReference type="Gene3D" id="3.40.50.1820">
    <property type="entry name" value="alpha/beta hydrolase"/>
    <property type="match status" value="1"/>
</dbReference>
<proteinExistence type="predicted"/>
<dbReference type="EMBL" id="RDSM01000002">
    <property type="protein sequence ID" value="RXH55764.1"/>
    <property type="molecule type" value="Genomic_DNA"/>
</dbReference>
<protein>
    <submittedName>
        <fullName evidence="1">Uncharacterized protein</fullName>
    </submittedName>
</protein>
<gene>
    <name evidence="1" type="ORF">GRAN_2621</name>
</gene>
<evidence type="ECO:0000313" key="1">
    <source>
        <dbReference type="EMBL" id="RXH55764.1"/>
    </source>
</evidence>
<reference evidence="1 2" key="1">
    <citation type="submission" date="2018-11" db="EMBL/GenBank/DDBJ databases">
        <authorList>
            <person name="Mardanov A.V."/>
            <person name="Ravin N.V."/>
            <person name="Dedysh S.N."/>
        </authorList>
    </citation>
    <scope>NUCLEOTIDE SEQUENCE [LARGE SCALE GENOMIC DNA]</scope>
    <source>
        <strain evidence="1 2">AF10</strain>
    </source>
</reference>
<dbReference type="SUPFAM" id="SSF53474">
    <property type="entry name" value="alpha/beta-Hydrolases"/>
    <property type="match status" value="1"/>
</dbReference>
<dbReference type="InterPro" id="IPR029058">
    <property type="entry name" value="AB_hydrolase_fold"/>
</dbReference>
<name>A0A4V1L5H3_9BACT</name>
<evidence type="ECO:0000313" key="2">
    <source>
        <dbReference type="Proteomes" id="UP000289437"/>
    </source>
</evidence>